<sequence>MESLDWLELFSFSMSPLEIMLRGTFMYWLLFLLFRFVARRDIGSVGIADLLIIVIVADAAQNGMAGDADSLVDAGLLVTTLIAWNRLLDAAAFYWPAFNRFANAKKVLLVSHGRKLHDNMRREAITDEELDAKLRENGASSLEEVERMYLESDGQISVIRKK</sequence>
<keyword evidence="3" id="KW-1003">Cell membrane</keyword>
<gene>
    <name evidence="9" type="ORF">BG61_06730</name>
</gene>
<feature type="transmembrane region" description="Helical" evidence="7">
    <location>
        <begin position="20"/>
        <end position="38"/>
    </location>
</feature>
<dbReference type="Pfam" id="PF04239">
    <property type="entry name" value="DUF421"/>
    <property type="match status" value="1"/>
</dbReference>
<protein>
    <recommendedName>
        <fullName evidence="8">YetF C-terminal domain-containing protein</fullName>
    </recommendedName>
</protein>
<evidence type="ECO:0000313" key="9">
    <source>
        <dbReference type="EMBL" id="KDR37847.1"/>
    </source>
</evidence>
<organism evidence="9 10">
    <name type="scientific">Caballeronia glathei</name>
    <dbReference type="NCBI Taxonomy" id="60547"/>
    <lineage>
        <taxon>Bacteria</taxon>
        <taxon>Pseudomonadati</taxon>
        <taxon>Pseudomonadota</taxon>
        <taxon>Betaproteobacteria</taxon>
        <taxon>Burkholderiales</taxon>
        <taxon>Burkholderiaceae</taxon>
        <taxon>Caballeronia</taxon>
    </lineage>
</organism>
<dbReference type="AlphaFoldDB" id="A0A069PBH2"/>
<comment type="caution">
    <text evidence="9">The sequence shown here is derived from an EMBL/GenBank/DDBJ whole genome shotgun (WGS) entry which is preliminary data.</text>
</comment>
<proteinExistence type="inferred from homology"/>
<keyword evidence="10" id="KW-1185">Reference proteome</keyword>
<comment type="subcellular location">
    <subcellularLocation>
        <location evidence="1">Cell membrane</location>
        <topology evidence="1">Multi-pass membrane protein</topology>
    </subcellularLocation>
</comment>
<dbReference type="GO" id="GO:0005886">
    <property type="term" value="C:plasma membrane"/>
    <property type="evidence" value="ECO:0007669"/>
    <property type="project" value="UniProtKB-SubCell"/>
</dbReference>
<evidence type="ECO:0000259" key="8">
    <source>
        <dbReference type="Pfam" id="PF04239"/>
    </source>
</evidence>
<name>A0A069PBH2_9BURK</name>
<keyword evidence="5 7" id="KW-1133">Transmembrane helix</keyword>
<evidence type="ECO:0000256" key="2">
    <source>
        <dbReference type="ARBA" id="ARBA00006448"/>
    </source>
</evidence>
<evidence type="ECO:0000256" key="4">
    <source>
        <dbReference type="ARBA" id="ARBA00022692"/>
    </source>
</evidence>
<feature type="domain" description="YetF C-terminal" evidence="8">
    <location>
        <begin position="96"/>
        <end position="162"/>
    </location>
</feature>
<reference evidence="9 10" key="1">
    <citation type="submission" date="2014-03" db="EMBL/GenBank/DDBJ databases">
        <title>Draft Genome Sequences of Four Burkholderia Strains.</title>
        <authorList>
            <person name="Liu X.Y."/>
            <person name="Li C.X."/>
            <person name="Xu J.H."/>
        </authorList>
    </citation>
    <scope>NUCLEOTIDE SEQUENCE [LARGE SCALE GENOMIC DNA]</scope>
    <source>
        <strain evidence="9 10">DSM 50014</strain>
    </source>
</reference>
<dbReference type="InterPro" id="IPR007353">
    <property type="entry name" value="DUF421"/>
</dbReference>
<evidence type="ECO:0000256" key="5">
    <source>
        <dbReference type="ARBA" id="ARBA00022989"/>
    </source>
</evidence>
<comment type="similarity">
    <text evidence="2">Belongs to the UPF0702 family.</text>
</comment>
<evidence type="ECO:0000313" key="10">
    <source>
        <dbReference type="Proteomes" id="UP000027466"/>
    </source>
</evidence>
<evidence type="ECO:0000256" key="3">
    <source>
        <dbReference type="ARBA" id="ARBA00022475"/>
    </source>
</evidence>
<dbReference type="RefSeq" id="WP_035943033.1">
    <property type="nucleotide sequence ID" value="NZ_CADFFX010000042.1"/>
</dbReference>
<dbReference type="InterPro" id="IPR023090">
    <property type="entry name" value="UPF0702_alpha/beta_dom_sf"/>
</dbReference>
<dbReference type="Gene3D" id="3.30.240.20">
    <property type="entry name" value="bsu07140 like domains"/>
    <property type="match status" value="1"/>
</dbReference>
<dbReference type="PANTHER" id="PTHR34582">
    <property type="entry name" value="UPF0702 TRANSMEMBRANE PROTEIN YCAP"/>
    <property type="match status" value="1"/>
</dbReference>
<dbReference type="EMBL" id="JFHC01000131">
    <property type="protein sequence ID" value="KDR37847.1"/>
    <property type="molecule type" value="Genomic_DNA"/>
</dbReference>
<evidence type="ECO:0000256" key="7">
    <source>
        <dbReference type="SAM" id="Phobius"/>
    </source>
</evidence>
<evidence type="ECO:0000256" key="1">
    <source>
        <dbReference type="ARBA" id="ARBA00004651"/>
    </source>
</evidence>
<dbReference type="PANTHER" id="PTHR34582:SF6">
    <property type="entry name" value="UPF0702 TRANSMEMBRANE PROTEIN YCAP"/>
    <property type="match status" value="1"/>
</dbReference>
<accession>A0A069PBH2</accession>
<keyword evidence="6 7" id="KW-0472">Membrane</keyword>
<evidence type="ECO:0000256" key="6">
    <source>
        <dbReference type="ARBA" id="ARBA00023136"/>
    </source>
</evidence>
<dbReference type="Proteomes" id="UP000027466">
    <property type="component" value="Unassembled WGS sequence"/>
</dbReference>
<keyword evidence="4 7" id="KW-0812">Transmembrane</keyword>